<accession>V4A1L5</accession>
<dbReference type="Proteomes" id="UP000030746">
    <property type="component" value="Unassembled WGS sequence"/>
</dbReference>
<feature type="domain" description="SAM" evidence="1">
    <location>
        <begin position="11"/>
        <end position="57"/>
    </location>
</feature>
<keyword evidence="3" id="KW-1185">Reference proteome</keyword>
<dbReference type="GeneID" id="20253292"/>
<sequence>CRNRAEDIRNWSVEDVCLFISRLDGCSLYSETFREQRVDGRILVLLTTDHMIKSLGLKLGPAVLISEAVTKKL</sequence>
<dbReference type="GO" id="GO:0045892">
    <property type="term" value="P:negative regulation of DNA-templated transcription"/>
    <property type="evidence" value="ECO:0007669"/>
    <property type="project" value="TreeGrafter"/>
</dbReference>
<dbReference type="PANTHER" id="PTHR12247">
    <property type="entry name" value="POLYCOMB GROUP PROTEIN"/>
    <property type="match status" value="1"/>
</dbReference>
<dbReference type="PROSITE" id="PS50105">
    <property type="entry name" value="SAM_DOMAIN"/>
    <property type="match status" value="1"/>
</dbReference>
<name>V4A1L5_LOTGI</name>
<dbReference type="CTD" id="20253292"/>
<dbReference type="GO" id="GO:0042393">
    <property type="term" value="F:histone binding"/>
    <property type="evidence" value="ECO:0007669"/>
    <property type="project" value="TreeGrafter"/>
</dbReference>
<dbReference type="KEGG" id="lgi:LOTGIDRAFT_99568"/>
<proteinExistence type="predicted"/>
<dbReference type="AlphaFoldDB" id="V4A1L5"/>
<evidence type="ECO:0000313" key="3">
    <source>
        <dbReference type="Proteomes" id="UP000030746"/>
    </source>
</evidence>
<evidence type="ECO:0000259" key="1">
    <source>
        <dbReference type="PROSITE" id="PS50105"/>
    </source>
</evidence>
<protein>
    <recommendedName>
        <fullName evidence="1">SAM domain-containing protein</fullName>
    </recommendedName>
</protein>
<dbReference type="InterPro" id="IPR013761">
    <property type="entry name" value="SAM/pointed_sf"/>
</dbReference>
<dbReference type="InterPro" id="IPR050548">
    <property type="entry name" value="PcG_chromatin_remod_factors"/>
</dbReference>
<organism evidence="2 3">
    <name type="scientific">Lottia gigantea</name>
    <name type="common">Giant owl limpet</name>
    <dbReference type="NCBI Taxonomy" id="225164"/>
    <lineage>
        <taxon>Eukaryota</taxon>
        <taxon>Metazoa</taxon>
        <taxon>Spiralia</taxon>
        <taxon>Lophotrochozoa</taxon>
        <taxon>Mollusca</taxon>
        <taxon>Gastropoda</taxon>
        <taxon>Patellogastropoda</taxon>
        <taxon>Lottioidea</taxon>
        <taxon>Lottiidae</taxon>
        <taxon>Lottia</taxon>
    </lineage>
</organism>
<reference evidence="2 3" key="1">
    <citation type="journal article" date="2013" name="Nature">
        <title>Insights into bilaterian evolution from three spiralian genomes.</title>
        <authorList>
            <person name="Simakov O."/>
            <person name="Marletaz F."/>
            <person name="Cho S.J."/>
            <person name="Edsinger-Gonzales E."/>
            <person name="Havlak P."/>
            <person name="Hellsten U."/>
            <person name="Kuo D.H."/>
            <person name="Larsson T."/>
            <person name="Lv J."/>
            <person name="Arendt D."/>
            <person name="Savage R."/>
            <person name="Osoegawa K."/>
            <person name="de Jong P."/>
            <person name="Grimwood J."/>
            <person name="Chapman J.A."/>
            <person name="Shapiro H."/>
            <person name="Aerts A."/>
            <person name="Otillar R.P."/>
            <person name="Terry A.Y."/>
            <person name="Boore J.L."/>
            <person name="Grigoriev I.V."/>
            <person name="Lindberg D.R."/>
            <person name="Seaver E.C."/>
            <person name="Weisblat D.A."/>
            <person name="Putnam N.H."/>
            <person name="Rokhsar D.S."/>
        </authorList>
    </citation>
    <scope>NUCLEOTIDE SEQUENCE [LARGE SCALE GENOMIC DNA]</scope>
</reference>
<evidence type="ECO:0000313" key="2">
    <source>
        <dbReference type="EMBL" id="ESO87186.1"/>
    </source>
</evidence>
<dbReference type="PANTHER" id="PTHR12247:SF138">
    <property type="entry name" value="POLYHOMEOTIC DISTAL, ISOFORM A-RELATED"/>
    <property type="match status" value="1"/>
</dbReference>
<feature type="non-terminal residue" evidence="2">
    <location>
        <position position="73"/>
    </location>
</feature>
<gene>
    <name evidence="2" type="ORF">LOTGIDRAFT_99568</name>
</gene>
<feature type="non-terminal residue" evidence="2">
    <location>
        <position position="1"/>
    </location>
</feature>
<dbReference type="SMART" id="SM00454">
    <property type="entry name" value="SAM"/>
    <property type="match status" value="1"/>
</dbReference>
<dbReference type="OrthoDB" id="2390104at2759"/>
<dbReference type="InterPro" id="IPR001660">
    <property type="entry name" value="SAM"/>
</dbReference>
<dbReference type="GO" id="GO:0035102">
    <property type="term" value="C:PRC1 complex"/>
    <property type="evidence" value="ECO:0007669"/>
    <property type="project" value="TreeGrafter"/>
</dbReference>
<dbReference type="SUPFAM" id="SSF47769">
    <property type="entry name" value="SAM/Pointed domain"/>
    <property type="match status" value="1"/>
</dbReference>
<dbReference type="Gene3D" id="1.10.150.50">
    <property type="entry name" value="Transcription Factor, Ets-1"/>
    <property type="match status" value="1"/>
</dbReference>
<dbReference type="Pfam" id="PF00536">
    <property type="entry name" value="SAM_1"/>
    <property type="match status" value="1"/>
</dbReference>
<dbReference type="CDD" id="cd09509">
    <property type="entry name" value="SAM_Polycomb"/>
    <property type="match status" value="1"/>
</dbReference>
<dbReference type="HOGENOM" id="CLU_179421_1_0_1"/>
<dbReference type="RefSeq" id="XP_009062134.1">
    <property type="nucleotide sequence ID" value="XM_009063886.1"/>
</dbReference>
<dbReference type="EMBL" id="KB202953">
    <property type="protein sequence ID" value="ESO87186.1"/>
    <property type="molecule type" value="Genomic_DNA"/>
</dbReference>
<dbReference type="GO" id="GO:0003682">
    <property type="term" value="F:chromatin binding"/>
    <property type="evidence" value="ECO:0007669"/>
    <property type="project" value="TreeGrafter"/>
</dbReference>